<protein>
    <recommendedName>
        <fullName evidence="4 15">Pyruvate kinase</fullName>
        <ecNumber evidence="4 15">2.7.1.40</ecNumber>
    </recommendedName>
</protein>
<dbReference type="InterPro" id="IPR011037">
    <property type="entry name" value="Pyrv_Knase-like_insert_dom_sf"/>
</dbReference>
<evidence type="ECO:0000256" key="8">
    <source>
        <dbReference type="ARBA" id="ARBA00022741"/>
    </source>
</evidence>
<dbReference type="AlphaFoldDB" id="A0AAW0H9C6"/>
<evidence type="ECO:0000256" key="2">
    <source>
        <dbReference type="ARBA" id="ARBA00004997"/>
    </source>
</evidence>
<evidence type="ECO:0000256" key="13">
    <source>
        <dbReference type="ARBA" id="ARBA00023317"/>
    </source>
</evidence>
<dbReference type="InterPro" id="IPR015793">
    <property type="entry name" value="Pyrv_Knase_brl"/>
</dbReference>
<dbReference type="SUPFAM" id="SSF51621">
    <property type="entry name" value="Phosphoenolpyruvate/pyruvate domain"/>
    <property type="match status" value="1"/>
</dbReference>
<accession>A0AAW0H9C6</accession>
<keyword evidence="6 15" id="KW-0808">Transferase</keyword>
<dbReference type="PRINTS" id="PR01050">
    <property type="entry name" value="PYRUVTKNASE"/>
</dbReference>
<dbReference type="GO" id="GO:0004743">
    <property type="term" value="F:pyruvate kinase activity"/>
    <property type="evidence" value="ECO:0007669"/>
    <property type="project" value="UniProtKB-EC"/>
</dbReference>
<evidence type="ECO:0000256" key="15">
    <source>
        <dbReference type="RuleBase" id="RU000504"/>
    </source>
</evidence>
<evidence type="ECO:0000256" key="11">
    <source>
        <dbReference type="ARBA" id="ARBA00022842"/>
    </source>
</evidence>
<dbReference type="PANTHER" id="PTHR11817">
    <property type="entry name" value="PYRUVATE KINASE"/>
    <property type="match status" value="1"/>
</dbReference>
<comment type="caution">
    <text evidence="17">The sequence shown here is derived from an EMBL/GenBank/DDBJ whole genome shotgun (WGS) entry which is preliminary data.</text>
</comment>
<dbReference type="SUPFAM" id="SSF50800">
    <property type="entry name" value="PK beta-barrel domain-like"/>
    <property type="match status" value="1"/>
</dbReference>
<organism evidence="17 18">
    <name type="scientific">Myodes glareolus</name>
    <name type="common">Bank vole</name>
    <name type="synonym">Clethrionomys glareolus</name>
    <dbReference type="NCBI Taxonomy" id="447135"/>
    <lineage>
        <taxon>Eukaryota</taxon>
        <taxon>Metazoa</taxon>
        <taxon>Chordata</taxon>
        <taxon>Craniata</taxon>
        <taxon>Vertebrata</taxon>
        <taxon>Euteleostomi</taxon>
        <taxon>Mammalia</taxon>
        <taxon>Eutheria</taxon>
        <taxon>Euarchontoglires</taxon>
        <taxon>Glires</taxon>
        <taxon>Rodentia</taxon>
        <taxon>Myomorpha</taxon>
        <taxon>Muroidea</taxon>
        <taxon>Cricetidae</taxon>
        <taxon>Arvicolinae</taxon>
        <taxon>Myodes</taxon>
    </lineage>
</organism>
<evidence type="ECO:0000256" key="4">
    <source>
        <dbReference type="ARBA" id="ARBA00012142"/>
    </source>
</evidence>
<dbReference type="Gene3D" id="2.40.33.10">
    <property type="entry name" value="PK beta-barrel domain-like"/>
    <property type="match status" value="1"/>
</dbReference>
<evidence type="ECO:0000256" key="1">
    <source>
        <dbReference type="ARBA" id="ARBA00001958"/>
    </source>
</evidence>
<dbReference type="InterPro" id="IPR015806">
    <property type="entry name" value="Pyrv_Knase_insert_dom_sf"/>
</dbReference>
<dbReference type="InterPro" id="IPR015813">
    <property type="entry name" value="Pyrv/PenolPyrv_kinase-like_dom"/>
</dbReference>
<keyword evidence="7" id="KW-0479">Metal-binding</keyword>
<evidence type="ECO:0000256" key="9">
    <source>
        <dbReference type="ARBA" id="ARBA00022777"/>
    </source>
</evidence>
<evidence type="ECO:0000256" key="6">
    <source>
        <dbReference type="ARBA" id="ARBA00022679"/>
    </source>
</evidence>
<dbReference type="GO" id="GO:0016301">
    <property type="term" value="F:kinase activity"/>
    <property type="evidence" value="ECO:0007669"/>
    <property type="project" value="UniProtKB-KW"/>
</dbReference>
<keyword evidence="18" id="KW-1185">Reference proteome</keyword>
<feature type="domain" description="Pyruvate kinase barrel" evidence="16">
    <location>
        <begin position="293"/>
        <end position="351"/>
    </location>
</feature>
<evidence type="ECO:0000256" key="10">
    <source>
        <dbReference type="ARBA" id="ARBA00022840"/>
    </source>
</evidence>
<dbReference type="Pfam" id="PF00224">
    <property type="entry name" value="PK"/>
    <property type="match status" value="2"/>
</dbReference>
<dbReference type="EMBL" id="JBBHLL010000613">
    <property type="protein sequence ID" value="KAK7799442.1"/>
    <property type="molecule type" value="Genomic_DNA"/>
</dbReference>
<keyword evidence="11 15" id="KW-0460">Magnesium</keyword>
<dbReference type="GO" id="GO:0030955">
    <property type="term" value="F:potassium ion binding"/>
    <property type="evidence" value="ECO:0007669"/>
    <property type="project" value="InterPro"/>
</dbReference>
<comment type="cofactor">
    <cofactor evidence="1">
        <name>K(+)</name>
        <dbReference type="ChEBI" id="CHEBI:29103"/>
    </cofactor>
</comment>
<dbReference type="GO" id="GO:0000287">
    <property type="term" value="F:magnesium ion binding"/>
    <property type="evidence" value="ECO:0007669"/>
    <property type="project" value="InterPro"/>
</dbReference>
<evidence type="ECO:0000313" key="18">
    <source>
        <dbReference type="Proteomes" id="UP001488838"/>
    </source>
</evidence>
<evidence type="ECO:0000256" key="12">
    <source>
        <dbReference type="ARBA" id="ARBA00023152"/>
    </source>
</evidence>
<comment type="pathway">
    <text evidence="2 15">Carbohydrate degradation; glycolysis; pyruvate from D-glyceraldehyde 3-phosphate: step 5/5.</text>
</comment>
<proteinExistence type="inferred from homology"/>
<name>A0AAW0H9C6_MYOGA</name>
<dbReference type="Gene3D" id="3.20.20.60">
    <property type="entry name" value="Phosphoenolpyruvate-binding domains"/>
    <property type="match status" value="3"/>
</dbReference>
<evidence type="ECO:0000256" key="3">
    <source>
        <dbReference type="ARBA" id="ARBA00008663"/>
    </source>
</evidence>
<keyword evidence="5" id="KW-0021">Allosteric enzyme</keyword>
<dbReference type="InterPro" id="IPR001697">
    <property type="entry name" value="Pyr_Knase"/>
</dbReference>
<evidence type="ECO:0000313" key="17">
    <source>
        <dbReference type="EMBL" id="KAK7799442.1"/>
    </source>
</evidence>
<comment type="similarity">
    <text evidence="3 15">Belongs to the pyruvate kinase family.</text>
</comment>
<dbReference type="InterPro" id="IPR040442">
    <property type="entry name" value="Pyrv_kinase-like_dom_sf"/>
</dbReference>
<keyword evidence="8" id="KW-0547">Nucleotide-binding</keyword>
<evidence type="ECO:0000256" key="7">
    <source>
        <dbReference type="ARBA" id="ARBA00022723"/>
    </source>
</evidence>
<dbReference type="FunFam" id="2.40.33.10:FF:000023">
    <property type="entry name" value="Pyruvate kinase PKM"/>
    <property type="match status" value="1"/>
</dbReference>
<feature type="domain" description="Pyruvate kinase barrel" evidence="16">
    <location>
        <begin position="86"/>
        <end position="221"/>
    </location>
</feature>
<keyword evidence="10" id="KW-0067">ATP-binding</keyword>
<sequence length="491" mass="53672">GSLIKDNMPLEVLRYNNEKLQPTLTMAFPQPGFFRSSRPKEGRESKKMRKKDLTVFLLWRICEITQQAAMEMGASVKNLPWIPARMLKGMNKSEMKAVRLNFSHGIHEYHAEIIKSGLAATESFSSDPILYRSIAVALDTKVPEIQTELIKGSGTKSPPDNAYVEKCDENILWPDCKNNCKVAEVGSKICVDGGLVSLQMKEKCTDFLVTDVENGGSLGKNIQDLKFGAEQDVDMVFASFIGKEADVHEFRAVPGEKDKNTKITSKIENGEGVRMFDEILETRGGIVVACGPCSRAGGPVICATQMQESMIRKSRPICDEGSDMASAILDGSYSIMLPGEAAKGDSSLETVRMPHLTAHEAEAASFCLHRSTVEASFKGCSGAISVLTMSDRRAHQAASSPGPSVLCKDAVQDAWAEDVELCVDLAMNVGKAQGFFKKKMCLLIPTLDFLQPQWQVSNCSCSIPGVCTTTANGIFHRFKASLLISRVTLHQ</sequence>
<comment type="catalytic activity">
    <reaction evidence="14">
        <text>pyruvate + ATP = phosphoenolpyruvate + ADP + H(+)</text>
        <dbReference type="Rhea" id="RHEA:18157"/>
        <dbReference type="ChEBI" id="CHEBI:15361"/>
        <dbReference type="ChEBI" id="CHEBI:15378"/>
        <dbReference type="ChEBI" id="CHEBI:30616"/>
        <dbReference type="ChEBI" id="CHEBI:58702"/>
        <dbReference type="ChEBI" id="CHEBI:456216"/>
        <dbReference type="EC" id="2.7.1.40"/>
    </reaction>
    <physiologicalReaction direction="right-to-left" evidence="14">
        <dbReference type="Rhea" id="RHEA:18159"/>
    </physiologicalReaction>
</comment>
<feature type="non-terminal residue" evidence="17">
    <location>
        <position position="1"/>
    </location>
</feature>
<dbReference type="Proteomes" id="UP001488838">
    <property type="component" value="Unassembled WGS sequence"/>
</dbReference>
<keyword evidence="9 15" id="KW-0418">Kinase</keyword>
<keyword evidence="12 15" id="KW-0324">Glycolysis</keyword>
<reference evidence="17 18" key="1">
    <citation type="journal article" date="2023" name="bioRxiv">
        <title>Conserved and derived expression patterns and positive selection on dental genes reveal complex evolutionary context of ever-growing rodent molars.</title>
        <authorList>
            <person name="Calamari Z.T."/>
            <person name="Song A."/>
            <person name="Cohen E."/>
            <person name="Akter M."/>
            <person name="Roy R.D."/>
            <person name="Hallikas O."/>
            <person name="Christensen M.M."/>
            <person name="Li P."/>
            <person name="Marangoni P."/>
            <person name="Jernvall J."/>
            <person name="Klein O.D."/>
        </authorList>
    </citation>
    <scope>NUCLEOTIDE SEQUENCE [LARGE SCALE GENOMIC DNA]</scope>
    <source>
        <strain evidence="17">V071</strain>
    </source>
</reference>
<evidence type="ECO:0000259" key="16">
    <source>
        <dbReference type="Pfam" id="PF00224"/>
    </source>
</evidence>
<evidence type="ECO:0000256" key="5">
    <source>
        <dbReference type="ARBA" id="ARBA00022533"/>
    </source>
</evidence>
<evidence type="ECO:0000256" key="14">
    <source>
        <dbReference type="ARBA" id="ARBA00048967"/>
    </source>
</evidence>
<keyword evidence="13" id="KW-0670">Pyruvate</keyword>
<gene>
    <name evidence="17" type="ORF">U0070_007102</name>
</gene>
<dbReference type="EC" id="2.7.1.40" evidence="4 15"/>
<dbReference type="GO" id="GO:0005524">
    <property type="term" value="F:ATP binding"/>
    <property type="evidence" value="ECO:0007669"/>
    <property type="project" value="UniProtKB-KW"/>
</dbReference>